<dbReference type="EMBL" id="JAEPRD010000037">
    <property type="protein sequence ID" value="KAG2205439.1"/>
    <property type="molecule type" value="Genomic_DNA"/>
</dbReference>
<protein>
    <submittedName>
        <fullName evidence="1">Uncharacterized protein</fullName>
    </submittedName>
</protein>
<dbReference type="Proteomes" id="UP000603453">
    <property type="component" value="Unassembled WGS sequence"/>
</dbReference>
<evidence type="ECO:0000313" key="1">
    <source>
        <dbReference type="EMBL" id="KAG2205439.1"/>
    </source>
</evidence>
<reference evidence="1" key="1">
    <citation type="submission" date="2020-12" db="EMBL/GenBank/DDBJ databases">
        <title>Metabolic potential, ecology and presence of endohyphal bacteria is reflected in genomic diversity of Mucoromycotina.</title>
        <authorList>
            <person name="Muszewska A."/>
            <person name="Okrasinska A."/>
            <person name="Steczkiewicz K."/>
            <person name="Drgas O."/>
            <person name="Orlowska M."/>
            <person name="Perlinska-Lenart U."/>
            <person name="Aleksandrzak-Piekarczyk T."/>
            <person name="Szatraj K."/>
            <person name="Zielenkiewicz U."/>
            <person name="Pilsyk S."/>
            <person name="Malc E."/>
            <person name="Mieczkowski P."/>
            <person name="Kruszewska J.S."/>
            <person name="Biernat P."/>
            <person name="Pawlowska J."/>
        </authorList>
    </citation>
    <scope>NUCLEOTIDE SEQUENCE</scope>
    <source>
        <strain evidence="1">WA0000017839</strain>
    </source>
</reference>
<dbReference type="AlphaFoldDB" id="A0A8H7R6D5"/>
<name>A0A8H7R6D5_9FUNG</name>
<keyword evidence="2" id="KW-1185">Reference proteome</keyword>
<gene>
    <name evidence="1" type="ORF">INT47_007224</name>
</gene>
<proteinExistence type="predicted"/>
<organism evidence="1 2">
    <name type="scientific">Mucor saturninus</name>
    <dbReference type="NCBI Taxonomy" id="64648"/>
    <lineage>
        <taxon>Eukaryota</taxon>
        <taxon>Fungi</taxon>
        <taxon>Fungi incertae sedis</taxon>
        <taxon>Mucoromycota</taxon>
        <taxon>Mucoromycotina</taxon>
        <taxon>Mucoromycetes</taxon>
        <taxon>Mucorales</taxon>
        <taxon>Mucorineae</taxon>
        <taxon>Mucoraceae</taxon>
        <taxon>Mucor</taxon>
    </lineage>
</organism>
<evidence type="ECO:0000313" key="2">
    <source>
        <dbReference type="Proteomes" id="UP000603453"/>
    </source>
</evidence>
<comment type="caution">
    <text evidence="1">The sequence shown here is derived from an EMBL/GenBank/DDBJ whole genome shotgun (WGS) entry which is preliminary data.</text>
</comment>
<accession>A0A8H7R6D5</accession>
<sequence length="132" mass="14759">MGVTDKDTVRICRFLYPDSLYGAETPQIAKCLTIQENFRSSPSKGSTGDTPLDRAPVIYKDTFSKSLSPISNLKSIDSIFTTEENQENIRLRRVVPLVERKLANIEYTNRSAYEALAQQIASGLEKISDIPT</sequence>